<dbReference type="PANTHER" id="PTHR30146:SF109">
    <property type="entry name" value="HTH-TYPE TRANSCRIPTIONAL REGULATOR GALS"/>
    <property type="match status" value="1"/>
</dbReference>
<gene>
    <name evidence="5" type="ORF">Vau01_003070</name>
</gene>
<feature type="domain" description="HTH lacI-type" evidence="4">
    <location>
        <begin position="11"/>
        <end position="65"/>
    </location>
</feature>
<protein>
    <submittedName>
        <fullName evidence="5">LacI family transcriptional regulator</fullName>
    </submittedName>
</protein>
<keyword evidence="2" id="KW-0238">DNA-binding</keyword>
<evidence type="ECO:0000256" key="1">
    <source>
        <dbReference type="ARBA" id="ARBA00023015"/>
    </source>
</evidence>
<evidence type="ECO:0000256" key="2">
    <source>
        <dbReference type="ARBA" id="ARBA00023125"/>
    </source>
</evidence>
<proteinExistence type="predicted"/>
<dbReference type="InterPro" id="IPR028082">
    <property type="entry name" value="Peripla_BP_I"/>
</dbReference>
<reference evidence="5" key="1">
    <citation type="submission" date="2021-01" db="EMBL/GenBank/DDBJ databases">
        <title>Whole genome shotgun sequence of Virgisporangium aurantiacum NBRC 16421.</title>
        <authorList>
            <person name="Komaki H."/>
            <person name="Tamura T."/>
        </authorList>
    </citation>
    <scope>NUCLEOTIDE SEQUENCE</scope>
    <source>
        <strain evidence="5">NBRC 16421</strain>
    </source>
</reference>
<keyword evidence="6" id="KW-1185">Reference proteome</keyword>
<comment type="caution">
    <text evidence="5">The sequence shown here is derived from an EMBL/GenBank/DDBJ whole genome shotgun (WGS) entry which is preliminary data.</text>
</comment>
<dbReference type="CDD" id="cd06267">
    <property type="entry name" value="PBP1_LacI_sugar_binding-like"/>
    <property type="match status" value="1"/>
</dbReference>
<accession>A0A8J3Z004</accession>
<dbReference type="PROSITE" id="PS50932">
    <property type="entry name" value="HTH_LACI_2"/>
    <property type="match status" value="1"/>
</dbReference>
<dbReference type="PROSITE" id="PS00356">
    <property type="entry name" value="HTH_LACI_1"/>
    <property type="match status" value="1"/>
</dbReference>
<dbReference type="Proteomes" id="UP000612585">
    <property type="component" value="Unassembled WGS sequence"/>
</dbReference>
<dbReference type="Gene3D" id="3.40.50.2300">
    <property type="match status" value="2"/>
</dbReference>
<dbReference type="InterPro" id="IPR000843">
    <property type="entry name" value="HTH_LacI"/>
</dbReference>
<dbReference type="SMART" id="SM00354">
    <property type="entry name" value="HTH_LACI"/>
    <property type="match status" value="1"/>
</dbReference>
<dbReference type="Pfam" id="PF00356">
    <property type="entry name" value="LacI"/>
    <property type="match status" value="1"/>
</dbReference>
<sequence length="344" mass="36739">MTRARPPGTRPTLDEVAARAGVGRGTVSRVVNGSAQVSPQAREAVQRAIDELGYVPNRAARALVTRRTDSVALVVSESEERVFGEPFFAGVVRGISAELATTPLQLWLAMAQRPAERQRVEHHLTTQHVDGVMLLSLHGADPLPAMLGERGLPTVLGGRTVSAIAPHWPVRWVDSDNEGGARTAVEYLIASGRQRIAHVAGTQDMAVGIERLAGYRSALAAAGRPVRPSDVEPGDFSEESGAVATRALLERVPDLDAIFVGSDVMALGTLRALRQAGCRVPDDIAVVGFDDAWVAKQSDPPLTTIHQPVEGMGRAMARLLFDLINGEDVPDVLLQTHLVHRASA</sequence>
<dbReference type="SUPFAM" id="SSF47413">
    <property type="entry name" value="lambda repressor-like DNA-binding domains"/>
    <property type="match status" value="1"/>
</dbReference>
<name>A0A8J3Z004_9ACTN</name>
<organism evidence="5 6">
    <name type="scientific">Virgisporangium aurantiacum</name>
    <dbReference type="NCBI Taxonomy" id="175570"/>
    <lineage>
        <taxon>Bacteria</taxon>
        <taxon>Bacillati</taxon>
        <taxon>Actinomycetota</taxon>
        <taxon>Actinomycetes</taxon>
        <taxon>Micromonosporales</taxon>
        <taxon>Micromonosporaceae</taxon>
        <taxon>Virgisporangium</taxon>
    </lineage>
</organism>
<dbReference type="InterPro" id="IPR046335">
    <property type="entry name" value="LacI/GalR-like_sensor"/>
</dbReference>
<dbReference type="Pfam" id="PF13377">
    <property type="entry name" value="Peripla_BP_3"/>
    <property type="match status" value="1"/>
</dbReference>
<dbReference type="AlphaFoldDB" id="A0A8J3Z004"/>
<dbReference type="SUPFAM" id="SSF53822">
    <property type="entry name" value="Periplasmic binding protein-like I"/>
    <property type="match status" value="1"/>
</dbReference>
<dbReference type="GO" id="GO:0003700">
    <property type="term" value="F:DNA-binding transcription factor activity"/>
    <property type="evidence" value="ECO:0007669"/>
    <property type="project" value="TreeGrafter"/>
</dbReference>
<evidence type="ECO:0000256" key="3">
    <source>
        <dbReference type="ARBA" id="ARBA00023163"/>
    </source>
</evidence>
<dbReference type="EMBL" id="BOPG01000003">
    <property type="protein sequence ID" value="GIJ52791.1"/>
    <property type="molecule type" value="Genomic_DNA"/>
</dbReference>
<dbReference type="PANTHER" id="PTHR30146">
    <property type="entry name" value="LACI-RELATED TRANSCRIPTIONAL REPRESSOR"/>
    <property type="match status" value="1"/>
</dbReference>
<dbReference type="GO" id="GO:0000976">
    <property type="term" value="F:transcription cis-regulatory region binding"/>
    <property type="evidence" value="ECO:0007669"/>
    <property type="project" value="TreeGrafter"/>
</dbReference>
<evidence type="ECO:0000259" key="4">
    <source>
        <dbReference type="PROSITE" id="PS50932"/>
    </source>
</evidence>
<keyword evidence="1" id="KW-0805">Transcription regulation</keyword>
<dbReference type="InterPro" id="IPR010982">
    <property type="entry name" value="Lambda_DNA-bd_dom_sf"/>
</dbReference>
<evidence type="ECO:0000313" key="5">
    <source>
        <dbReference type="EMBL" id="GIJ52791.1"/>
    </source>
</evidence>
<evidence type="ECO:0000313" key="6">
    <source>
        <dbReference type="Proteomes" id="UP000612585"/>
    </source>
</evidence>
<dbReference type="RefSeq" id="WP_203986184.1">
    <property type="nucleotide sequence ID" value="NZ_BOPG01000003.1"/>
</dbReference>
<dbReference type="Gene3D" id="1.10.260.40">
    <property type="entry name" value="lambda repressor-like DNA-binding domains"/>
    <property type="match status" value="1"/>
</dbReference>
<keyword evidence="3" id="KW-0804">Transcription</keyword>
<dbReference type="CDD" id="cd01392">
    <property type="entry name" value="HTH_LacI"/>
    <property type="match status" value="1"/>
</dbReference>